<evidence type="ECO:0000259" key="2">
    <source>
        <dbReference type="Pfam" id="PF16561"/>
    </source>
</evidence>
<name>A0A1Y2EN64_9FUNG</name>
<evidence type="ECO:0000256" key="1">
    <source>
        <dbReference type="ARBA" id="ARBA00038216"/>
    </source>
</evidence>
<dbReference type="GO" id="GO:0005737">
    <property type="term" value="C:cytoplasm"/>
    <property type="evidence" value="ECO:0007669"/>
    <property type="project" value="TreeGrafter"/>
</dbReference>
<feature type="non-terminal residue" evidence="3">
    <location>
        <position position="1"/>
    </location>
</feature>
<keyword evidence="4" id="KW-1185">Reference proteome</keyword>
<dbReference type="PANTHER" id="PTHR10343">
    <property type="entry name" value="5'-AMP-ACTIVATED PROTEIN KINASE , BETA SUBUNIT"/>
    <property type="match status" value="1"/>
</dbReference>
<dbReference type="GO" id="GO:0005634">
    <property type="term" value="C:nucleus"/>
    <property type="evidence" value="ECO:0007669"/>
    <property type="project" value="TreeGrafter"/>
</dbReference>
<proteinExistence type="inferred from homology"/>
<evidence type="ECO:0000313" key="4">
    <source>
        <dbReference type="Proteomes" id="UP000193920"/>
    </source>
</evidence>
<organism evidence="3 4">
    <name type="scientific">Neocallimastix californiae</name>
    <dbReference type="NCBI Taxonomy" id="1754190"/>
    <lineage>
        <taxon>Eukaryota</taxon>
        <taxon>Fungi</taxon>
        <taxon>Fungi incertae sedis</taxon>
        <taxon>Chytridiomycota</taxon>
        <taxon>Chytridiomycota incertae sedis</taxon>
        <taxon>Neocallimastigomycetes</taxon>
        <taxon>Neocallimastigales</taxon>
        <taxon>Neocallimastigaceae</taxon>
        <taxon>Neocallimastix</taxon>
    </lineage>
</organism>
<dbReference type="EMBL" id="MCOG01000036">
    <property type="protein sequence ID" value="ORY73011.1"/>
    <property type="molecule type" value="Genomic_DNA"/>
</dbReference>
<accession>A0A1Y2EN64</accession>
<dbReference type="Gene3D" id="2.60.40.10">
    <property type="entry name" value="Immunoglobulins"/>
    <property type="match status" value="1"/>
</dbReference>
<dbReference type="Pfam" id="PF16561">
    <property type="entry name" value="AMPK1_CBM"/>
    <property type="match status" value="1"/>
</dbReference>
<dbReference type="STRING" id="1754190.A0A1Y2EN64"/>
<dbReference type="PANTHER" id="PTHR10343:SF81">
    <property type="entry name" value="CRUCIFORM DNA-RECOGNIZING PROTEIN 1-RELATED"/>
    <property type="match status" value="1"/>
</dbReference>
<dbReference type="GO" id="GO:0019901">
    <property type="term" value="F:protein kinase binding"/>
    <property type="evidence" value="ECO:0007669"/>
    <property type="project" value="TreeGrafter"/>
</dbReference>
<dbReference type="CDD" id="cd02859">
    <property type="entry name" value="E_set_AMPKbeta_like_N"/>
    <property type="match status" value="1"/>
</dbReference>
<dbReference type="InterPro" id="IPR013783">
    <property type="entry name" value="Ig-like_fold"/>
</dbReference>
<dbReference type="Proteomes" id="UP000193920">
    <property type="component" value="Unassembled WGS sequence"/>
</dbReference>
<evidence type="ECO:0000313" key="3">
    <source>
        <dbReference type="EMBL" id="ORY73011.1"/>
    </source>
</evidence>
<dbReference type="OrthoDB" id="5873279at2759"/>
<gene>
    <name evidence="3" type="ORF">LY90DRAFT_345523</name>
</gene>
<dbReference type="SUPFAM" id="SSF81296">
    <property type="entry name" value="E set domains"/>
    <property type="match status" value="1"/>
</dbReference>
<sequence>AGKVFVTGNFDNWQQVNELEKQPDGTFKKVIPLPSSEEKILYKFVVDGNWVIDNSMPVEEDGRGNQNNYINIPV</sequence>
<comment type="caution">
    <text evidence="3">The sequence shown here is derived from an EMBL/GenBank/DDBJ whole genome shotgun (WGS) entry which is preliminary data.</text>
</comment>
<dbReference type="GO" id="GO:0031588">
    <property type="term" value="C:nucleotide-activated protein kinase complex"/>
    <property type="evidence" value="ECO:0007669"/>
    <property type="project" value="TreeGrafter"/>
</dbReference>
<dbReference type="GO" id="GO:0007165">
    <property type="term" value="P:signal transduction"/>
    <property type="evidence" value="ECO:0007669"/>
    <property type="project" value="TreeGrafter"/>
</dbReference>
<dbReference type="InterPro" id="IPR014756">
    <property type="entry name" value="Ig_E-set"/>
</dbReference>
<dbReference type="AlphaFoldDB" id="A0A1Y2EN64"/>
<dbReference type="InterPro" id="IPR050827">
    <property type="entry name" value="CRP1_MDG1_kinase"/>
</dbReference>
<feature type="non-terminal residue" evidence="3">
    <location>
        <position position="74"/>
    </location>
</feature>
<protein>
    <recommendedName>
        <fullName evidence="2">AMP-activated protein kinase glycogen-binding domain-containing protein</fullName>
    </recommendedName>
</protein>
<dbReference type="InterPro" id="IPR032640">
    <property type="entry name" value="AMPK1_CBM"/>
</dbReference>
<feature type="domain" description="AMP-activated protein kinase glycogen-binding" evidence="2">
    <location>
        <begin position="3"/>
        <end position="72"/>
    </location>
</feature>
<reference evidence="3 4" key="1">
    <citation type="submission" date="2016-08" db="EMBL/GenBank/DDBJ databases">
        <title>A Parts List for Fungal Cellulosomes Revealed by Comparative Genomics.</title>
        <authorList>
            <consortium name="DOE Joint Genome Institute"/>
            <person name="Haitjema C.H."/>
            <person name="Gilmore S.P."/>
            <person name="Henske J.K."/>
            <person name="Solomon K.V."/>
            <person name="De Groot R."/>
            <person name="Kuo A."/>
            <person name="Mondo S.J."/>
            <person name="Salamov A.A."/>
            <person name="Labutti K."/>
            <person name="Zhao Z."/>
            <person name="Chiniquy J."/>
            <person name="Barry K."/>
            <person name="Brewer H.M."/>
            <person name="Purvine S.O."/>
            <person name="Wright A.T."/>
            <person name="Boxma B."/>
            <person name="Van Alen T."/>
            <person name="Hackstein J.H."/>
            <person name="Baker S.E."/>
            <person name="Grigoriev I.V."/>
            <person name="O'Malley M.A."/>
        </authorList>
    </citation>
    <scope>NUCLEOTIDE SEQUENCE [LARGE SCALE GENOMIC DNA]</scope>
    <source>
        <strain evidence="3 4">G1</strain>
    </source>
</reference>
<comment type="similarity">
    <text evidence="1">Belongs to the CRP1/MDG1 family.</text>
</comment>